<comment type="caution">
    <text evidence="1">The sequence shown here is derived from an EMBL/GenBank/DDBJ whole genome shotgun (WGS) entry which is preliminary data.</text>
</comment>
<dbReference type="AlphaFoldDB" id="X0S7E8"/>
<gene>
    <name evidence="1" type="ORF">S01H1_10367</name>
</gene>
<dbReference type="EMBL" id="BARS01005292">
    <property type="protein sequence ID" value="GAF71126.1"/>
    <property type="molecule type" value="Genomic_DNA"/>
</dbReference>
<reference evidence="1" key="1">
    <citation type="journal article" date="2014" name="Front. Microbiol.">
        <title>High frequency of phylogenetically diverse reductive dehalogenase-homologous genes in deep subseafloor sedimentary metagenomes.</title>
        <authorList>
            <person name="Kawai M."/>
            <person name="Futagami T."/>
            <person name="Toyoda A."/>
            <person name="Takaki Y."/>
            <person name="Nishi S."/>
            <person name="Hori S."/>
            <person name="Arai W."/>
            <person name="Tsubouchi T."/>
            <person name="Morono Y."/>
            <person name="Uchiyama I."/>
            <person name="Ito T."/>
            <person name="Fujiyama A."/>
            <person name="Inagaki F."/>
            <person name="Takami H."/>
        </authorList>
    </citation>
    <scope>NUCLEOTIDE SEQUENCE</scope>
    <source>
        <strain evidence="1">Expedition CK06-06</strain>
    </source>
</reference>
<name>X0S7E8_9ZZZZ</name>
<evidence type="ECO:0000313" key="1">
    <source>
        <dbReference type="EMBL" id="GAF71126.1"/>
    </source>
</evidence>
<proteinExistence type="predicted"/>
<organism evidence="1">
    <name type="scientific">marine sediment metagenome</name>
    <dbReference type="NCBI Taxonomy" id="412755"/>
    <lineage>
        <taxon>unclassified sequences</taxon>
        <taxon>metagenomes</taxon>
        <taxon>ecological metagenomes</taxon>
    </lineage>
</organism>
<accession>X0S7E8</accession>
<sequence length="114" mass="12794">MNKSTTPATYFDPNAYITSLMEDIGFSDASGEEKEQMYKGLSEQTSHLILNAVSLYVEPEQIDEALVQHGDLNNLAEFIKKLVEISPEAQLAILEALDGFYAEIVETYEHFKTT</sequence>
<protein>
    <submittedName>
        <fullName evidence="1">Uncharacterized protein</fullName>
    </submittedName>
</protein>